<sequence length="94" mass="10325">MGKISKLLSFFLFVLIAMPAASSSSRMMLEKDVGIEKCPPRITPSCDFVQCQKPANCPKIRCGQGLVLYQPCCDCPSCCSKSLKLMNILDSVLF</sequence>
<protein>
    <submittedName>
        <fullName evidence="2">Uncharacterized protein</fullName>
    </submittedName>
</protein>
<gene>
    <name evidence="2" type="ORF">C5167_014777</name>
</gene>
<evidence type="ECO:0000313" key="3">
    <source>
        <dbReference type="Proteomes" id="UP000316621"/>
    </source>
</evidence>
<proteinExistence type="predicted"/>
<organism evidence="2 3">
    <name type="scientific">Papaver somniferum</name>
    <name type="common">Opium poppy</name>
    <dbReference type="NCBI Taxonomy" id="3469"/>
    <lineage>
        <taxon>Eukaryota</taxon>
        <taxon>Viridiplantae</taxon>
        <taxon>Streptophyta</taxon>
        <taxon>Embryophyta</taxon>
        <taxon>Tracheophyta</taxon>
        <taxon>Spermatophyta</taxon>
        <taxon>Magnoliopsida</taxon>
        <taxon>Ranunculales</taxon>
        <taxon>Papaveraceae</taxon>
        <taxon>Papaveroideae</taxon>
        <taxon>Papaver</taxon>
    </lineage>
</organism>
<keyword evidence="1" id="KW-0732">Signal</keyword>
<keyword evidence="3" id="KW-1185">Reference proteome</keyword>
<feature type="signal peptide" evidence="1">
    <location>
        <begin position="1"/>
        <end position="24"/>
    </location>
</feature>
<reference evidence="2 3" key="1">
    <citation type="journal article" date="2018" name="Science">
        <title>The opium poppy genome and morphinan production.</title>
        <authorList>
            <person name="Guo L."/>
            <person name="Winzer T."/>
            <person name="Yang X."/>
            <person name="Li Y."/>
            <person name="Ning Z."/>
            <person name="He Z."/>
            <person name="Teodor R."/>
            <person name="Lu Y."/>
            <person name="Bowser T.A."/>
            <person name="Graham I.A."/>
            <person name="Ye K."/>
        </authorList>
    </citation>
    <scope>NUCLEOTIDE SEQUENCE [LARGE SCALE GENOMIC DNA]</scope>
    <source>
        <strain evidence="3">cv. HN1</strain>
        <tissue evidence="2">Leaves</tissue>
    </source>
</reference>
<dbReference type="Proteomes" id="UP000316621">
    <property type="component" value="Chromosome 3"/>
</dbReference>
<name>A0A4Y7J842_PAPSO</name>
<evidence type="ECO:0000256" key="1">
    <source>
        <dbReference type="SAM" id="SignalP"/>
    </source>
</evidence>
<evidence type="ECO:0000313" key="2">
    <source>
        <dbReference type="EMBL" id="RZC55938.1"/>
    </source>
</evidence>
<feature type="chain" id="PRO_5021308133" evidence="1">
    <location>
        <begin position="25"/>
        <end position="94"/>
    </location>
</feature>
<accession>A0A4Y7J842</accession>
<dbReference type="AlphaFoldDB" id="A0A4Y7J842"/>
<dbReference type="Gramene" id="RZC55938">
    <property type="protein sequence ID" value="RZC55938"/>
    <property type="gene ID" value="C5167_014777"/>
</dbReference>
<dbReference type="EMBL" id="CM010717">
    <property type="protein sequence ID" value="RZC55938.1"/>
    <property type="molecule type" value="Genomic_DNA"/>
</dbReference>